<dbReference type="AlphaFoldDB" id="A0A1X1TYC3"/>
<evidence type="ECO:0000256" key="1">
    <source>
        <dbReference type="SAM" id="MobiDB-lite"/>
    </source>
</evidence>
<sequence>MDPMSQHDEHDDLSALDFSSHQSGSDDDGREHADALDFSAADVDEESHVEALDAFTPTEPEQADTELEAIAATTEPSDDEGDEEDGVQQFTVTNPPETVSVSALIDGRTHRVTLSPTATNLTEAELADEIIVLAELARQKGLAGQRTYVMDSAADNAGLQQLGDMGLDSAQLLRDFVETGMRLPTEEQAETAQAEVFAARYSADK</sequence>
<reference evidence="2 3" key="1">
    <citation type="submission" date="2016-01" db="EMBL/GenBank/DDBJ databases">
        <title>The new phylogeny of the genus Mycobacterium.</title>
        <authorList>
            <person name="Tarcisio F."/>
            <person name="Conor M."/>
            <person name="Antonella G."/>
            <person name="Elisabetta G."/>
            <person name="Giulia F.S."/>
            <person name="Sara T."/>
            <person name="Anna F."/>
            <person name="Clotilde B."/>
            <person name="Roberto B."/>
            <person name="Veronica D.S."/>
            <person name="Fabio R."/>
            <person name="Monica P."/>
            <person name="Olivier J."/>
            <person name="Enrico T."/>
            <person name="Nicola S."/>
        </authorList>
    </citation>
    <scope>NUCLEOTIDE SEQUENCE [LARGE SCALE GENOMIC DNA]</scope>
    <source>
        <strain evidence="2 3">DSM 44852</strain>
    </source>
</reference>
<protein>
    <recommendedName>
        <fullName evidence="4">ESX-1 secretion-associated protein EspH</fullName>
    </recommendedName>
</protein>
<organism evidence="2 3">
    <name type="scientific">Mycobacterium florentinum</name>
    <dbReference type="NCBI Taxonomy" id="292462"/>
    <lineage>
        <taxon>Bacteria</taxon>
        <taxon>Bacillati</taxon>
        <taxon>Actinomycetota</taxon>
        <taxon>Actinomycetes</taxon>
        <taxon>Mycobacteriales</taxon>
        <taxon>Mycobacteriaceae</taxon>
        <taxon>Mycobacterium</taxon>
        <taxon>Mycobacterium simiae complex</taxon>
    </lineage>
</organism>
<gene>
    <name evidence="2" type="ORF">AWC05_01420</name>
</gene>
<name>A0A1X1TYC3_MYCFL</name>
<proteinExistence type="predicted"/>
<comment type="caution">
    <text evidence="2">The sequence shown here is derived from an EMBL/GenBank/DDBJ whole genome shotgun (WGS) entry which is preliminary data.</text>
</comment>
<dbReference type="EMBL" id="LQOV01000030">
    <property type="protein sequence ID" value="ORV49592.1"/>
    <property type="molecule type" value="Genomic_DNA"/>
</dbReference>
<feature type="region of interest" description="Disordered" evidence="1">
    <location>
        <begin position="1"/>
        <end position="92"/>
    </location>
</feature>
<evidence type="ECO:0000313" key="3">
    <source>
        <dbReference type="Proteomes" id="UP000193010"/>
    </source>
</evidence>
<evidence type="ECO:0008006" key="4">
    <source>
        <dbReference type="Google" id="ProtNLM"/>
    </source>
</evidence>
<dbReference type="STRING" id="292462.AWC05_01420"/>
<keyword evidence="3" id="KW-1185">Reference proteome</keyword>
<evidence type="ECO:0000313" key="2">
    <source>
        <dbReference type="EMBL" id="ORV49592.1"/>
    </source>
</evidence>
<dbReference type="Proteomes" id="UP000193010">
    <property type="component" value="Unassembled WGS sequence"/>
</dbReference>
<feature type="compositionally biased region" description="Basic and acidic residues" evidence="1">
    <location>
        <begin position="1"/>
        <end position="13"/>
    </location>
</feature>
<accession>A0A1X1TYC3</accession>
<feature type="compositionally biased region" description="Acidic residues" evidence="1">
    <location>
        <begin position="76"/>
        <end position="86"/>
    </location>
</feature>